<protein>
    <recommendedName>
        <fullName evidence="4">DKNYY family protein</fullName>
    </recommendedName>
</protein>
<dbReference type="OrthoDB" id="965391at2"/>
<evidence type="ECO:0000256" key="1">
    <source>
        <dbReference type="SAM" id="SignalP"/>
    </source>
</evidence>
<dbReference type="EMBL" id="FZPD01000002">
    <property type="protein sequence ID" value="SNS84064.1"/>
    <property type="molecule type" value="Genomic_DNA"/>
</dbReference>
<name>A0A239HV61_EKHLU</name>
<sequence>MKNLVTLLYFILCPILLVAQVNSTHVYVNGYYKSNGTYVSGHYRTSPNSTNRDNFSTIGNVNPYTGKSGWITPDNNTYDYTYTNTYSNHSTNSSNSNNSGYTSNSSYSYKTEWKASETGYNFYYKGNNVSTTNEWKGNDLVVYYDNYAYLLPDYGDNKDGIKREPLPLATWKSTGDSYYFYYNENSIANETTNDWFGDDLMVFNGNHAYLLEDYKLRKDGKIRLARNIPTWKYDGKSYYFYVDGESVANKTENLVYGNDLLVEYKEDVYLLPNFYNEKNNSLKTAIELPKWTSTGNSYHFYINDNSVGNKTRNEWLGDNLIVYFETNGYILPDYKNQKDGKMRIALPIPTWSSKGDSYYFYLNGESIANKTSNKWNGNDLIVTYQGKDYILENYKNLKDGKIRFAKYGN</sequence>
<evidence type="ECO:0000313" key="2">
    <source>
        <dbReference type="EMBL" id="SNS84064.1"/>
    </source>
</evidence>
<organism evidence="2 3">
    <name type="scientific">Ekhidna lutea</name>
    <dbReference type="NCBI Taxonomy" id="447679"/>
    <lineage>
        <taxon>Bacteria</taxon>
        <taxon>Pseudomonadati</taxon>
        <taxon>Bacteroidota</taxon>
        <taxon>Cytophagia</taxon>
        <taxon>Cytophagales</taxon>
        <taxon>Reichenbachiellaceae</taxon>
        <taxon>Ekhidna</taxon>
    </lineage>
</organism>
<keyword evidence="1" id="KW-0732">Signal</keyword>
<dbReference type="RefSeq" id="WP_089356203.1">
    <property type="nucleotide sequence ID" value="NZ_FZPD01000002.1"/>
</dbReference>
<proteinExistence type="predicted"/>
<feature type="chain" id="PRO_5013054301" description="DKNYY family protein" evidence="1">
    <location>
        <begin position="20"/>
        <end position="409"/>
    </location>
</feature>
<feature type="signal peptide" evidence="1">
    <location>
        <begin position="1"/>
        <end position="19"/>
    </location>
</feature>
<dbReference type="AlphaFoldDB" id="A0A239HV61"/>
<dbReference type="Proteomes" id="UP000198393">
    <property type="component" value="Unassembled WGS sequence"/>
</dbReference>
<reference evidence="2 3" key="1">
    <citation type="submission" date="2017-06" db="EMBL/GenBank/DDBJ databases">
        <authorList>
            <person name="Kim H.J."/>
            <person name="Triplett B.A."/>
        </authorList>
    </citation>
    <scope>NUCLEOTIDE SEQUENCE [LARGE SCALE GENOMIC DNA]</scope>
    <source>
        <strain evidence="2 3">DSM 19307</strain>
    </source>
</reference>
<gene>
    <name evidence="2" type="ORF">SAMN05421640_1468</name>
</gene>
<keyword evidence="3" id="KW-1185">Reference proteome</keyword>
<evidence type="ECO:0008006" key="4">
    <source>
        <dbReference type="Google" id="ProtNLM"/>
    </source>
</evidence>
<accession>A0A239HV61</accession>
<evidence type="ECO:0000313" key="3">
    <source>
        <dbReference type="Proteomes" id="UP000198393"/>
    </source>
</evidence>